<sequence>MSRGRPSASTIIVNNTQPTYDLLLFELNHRDFVEITVTTQDTVNWLAQYQLIKNSMKCENCSTDCRLLSDKSRLDKLKWKCKTCNFSKSIRDGSFFSHSHLELKKILDYIYFWALNSETIICSKESRSDFKKTSIDWGNFLRDVCVKWVEDHPCSLGGINPETMLPIVVEVDETKYFHRKYARGTWHEGHWVVGGKERGNPRNIFLVEVPDRSRDRLIPIIQTHVQTGSIICTDYWPAYNRIEL</sequence>
<evidence type="ECO:0000313" key="2">
    <source>
        <dbReference type="Proteomes" id="UP000515154"/>
    </source>
</evidence>
<dbReference type="PANTHER" id="PTHR47163:SF2">
    <property type="entry name" value="SI:DKEY-17M8.2"/>
    <property type="match status" value="1"/>
</dbReference>
<dbReference type="AlphaFoldDB" id="A0A6P7TVG1"/>
<dbReference type="InterPro" id="IPR053164">
    <property type="entry name" value="IS1016-like_transposase"/>
</dbReference>
<name>A0A6P7TVG1_9MOLL</name>
<dbReference type="KEGG" id="osn:115227145"/>
<accession>A0A6P7TVG1</accession>
<keyword evidence="2" id="KW-1185">Reference proteome</keyword>
<evidence type="ECO:0000259" key="1">
    <source>
        <dbReference type="Pfam" id="PF12762"/>
    </source>
</evidence>
<proteinExistence type="predicted"/>
<evidence type="ECO:0000313" key="3">
    <source>
        <dbReference type="RefSeq" id="XP_029653920.1"/>
    </source>
</evidence>
<feature type="domain" description="ISXO2-like transposase" evidence="1">
    <location>
        <begin position="179"/>
        <end position="243"/>
    </location>
</feature>
<reference evidence="3" key="1">
    <citation type="submission" date="2025-08" db="UniProtKB">
        <authorList>
            <consortium name="RefSeq"/>
        </authorList>
    </citation>
    <scope>IDENTIFICATION</scope>
</reference>
<organism evidence="2 3">
    <name type="scientific">Octopus sinensis</name>
    <name type="common">East Asian common octopus</name>
    <dbReference type="NCBI Taxonomy" id="2607531"/>
    <lineage>
        <taxon>Eukaryota</taxon>
        <taxon>Metazoa</taxon>
        <taxon>Spiralia</taxon>
        <taxon>Lophotrochozoa</taxon>
        <taxon>Mollusca</taxon>
        <taxon>Cephalopoda</taxon>
        <taxon>Coleoidea</taxon>
        <taxon>Octopodiformes</taxon>
        <taxon>Octopoda</taxon>
        <taxon>Incirrata</taxon>
        <taxon>Octopodidae</taxon>
        <taxon>Octopus</taxon>
    </lineage>
</organism>
<protein>
    <submittedName>
        <fullName evidence="3">Uncharacterized protein LOC115227145</fullName>
    </submittedName>
</protein>
<dbReference type="RefSeq" id="XP_029653920.1">
    <property type="nucleotide sequence ID" value="XM_029798060.1"/>
</dbReference>
<dbReference type="PANTHER" id="PTHR47163">
    <property type="entry name" value="DDE_TNP_IS1595 DOMAIN-CONTAINING PROTEIN"/>
    <property type="match status" value="1"/>
</dbReference>
<dbReference type="Proteomes" id="UP000515154">
    <property type="component" value="Unplaced"/>
</dbReference>
<gene>
    <name evidence="3" type="primary">LOC115227145</name>
</gene>
<dbReference type="InterPro" id="IPR024445">
    <property type="entry name" value="Tnp_ISXO2-like"/>
</dbReference>
<dbReference type="Pfam" id="PF12762">
    <property type="entry name" value="DDE_Tnp_IS1595"/>
    <property type="match status" value="1"/>
</dbReference>